<organism evidence="6 7">
    <name type="scientific">Terrihalobacillus insolitus</name>
    <dbReference type="NCBI Taxonomy" id="2950438"/>
    <lineage>
        <taxon>Bacteria</taxon>
        <taxon>Bacillati</taxon>
        <taxon>Bacillota</taxon>
        <taxon>Bacilli</taxon>
        <taxon>Bacillales</taxon>
        <taxon>Bacillaceae</taxon>
        <taxon>Terrihalobacillus</taxon>
    </lineage>
</organism>
<dbReference type="Proteomes" id="UP001145050">
    <property type="component" value="Unassembled WGS sequence"/>
</dbReference>
<dbReference type="PROSITE" id="PS51257">
    <property type="entry name" value="PROKAR_LIPOPROTEIN"/>
    <property type="match status" value="1"/>
</dbReference>
<protein>
    <submittedName>
        <fullName evidence="6">ABC transporter substrate-binding protein</fullName>
    </submittedName>
</protein>
<evidence type="ECO:0000256" key="2">
    <source>
        <dbReference type="ARBA" id="ARBA00010742"/>
    </source>
</evidence>
<dbReference type="RefSeq" id="WP_272436284.1">
    <property type="nucleotide sequence ID" value="NZ_JAMQKB010000006.1"/>
</dbReference>
<dbReference type="SUPFAM" id="SSF53850">
    <property type="entry name" value="Periplasmic binding protein-like II"/>
    <property type="match status" value="1"/>
</dbReference>
<dbReference type="GO" id="GO:0042918">
    <property type="term" value="P:alkanesulfonate transmembrane transport"/>
    <property type="evidence" value="ECO:0007669"/>
    <property type="project" value="TreeGrafter"/>
</dbReference>
<dbReference type="Gene3D" id="3.40.190.10">
    <property type="entry name" value="Periplasmic binding protein-like II"/>
    <property type="match status" value="2"/>
</dbReference>
<dbReference type="Pfam" id="PF09084">
    <property type="entry name" value="NMT1"/>
    <property type="match status" value="1"/>
</dbReference>
<evidence type="ECO:0000256" key="4">
    <source>
        <dbReference type="SAM" id="MobiDB-lite"/>
    </source>
</evidence>
<dbReference type="PANTHER" id="PTHR30024">
    <property type="entry name" value="ALIPHATIC SULFONATES-BINDING PROTEIN-RELATED"/>
    <property type="match status" value="1"/>
</dbReference>
<dbReference type="PANTHER" id="PTHR30024:SF47">
    <property type="entry name" value="TAURINE-BINDING PERIPLASMIC PROTEIN"/>
    <property type="match status" value="1"/>
</dbReference>
<comment type="similarity">
    <text evidence="2">Belongs to the bacterial solute-binding protein SsuA/TauA family.</text>
</comment>
<accession>A0A9X4AM55</accession>
<feature type="region of interest" description="Disordered" evidence="4">
    <location>
        <begin position="27"/>
        <end position="52"/>
    </location>
</feature>
<reference evidence="6" key="1">
    <citation type="submission" date="2022-06" db="EMBL/GenBank/DDBJ databases">
        <title>Aquibacillus sp. a new bacterium isolated from soil saline samples.</title>
        <authorList>
            <person name="Galisteo C."/>
            <person name="De La Haba R."/>
            <person name="Sanchez-Porro C."/>
            <person name="Ventosa A."/>
        </authorList>
    </citation>
    <scope>NUCLEOTIDE SEQUENCE</scope>
    <source>
        <strain evidence="6">3ASR75-11</strain>
    </source>
</reference>
<feature type="domain" description="SsuA/THI5-like" evidence="5">
    <location>
        <begin position="72"/>
        <end position="280"/>
    </location>
</feature>
<sequence>MKTWAKWLFFIPFIVLAFVISGCSSNSSGSSNSDDLDKLADDVSEENPSGDLAPLEEKTKVVIAEDGSASGAGFYIAKEKGYFDDYNIEVEFAKFANSDDMLPALASGEVDIAGGISSASFFNAISQGINVKIIADKGHNVKGSSYFSFVIREDLQDEIKEYSDFKGKRIAVSTKNAVDDYIFRRMLDYAGLTVDDVEFVLMPDFGNMLAAIEKGSIDAALQIEPFITKGSEQGIHTRFGDTTDYAPKAQIAMVLGSPKFVTEEKNVSLRFMAAYLKGVRDYNDAFNKDKGLDEIISIMTEYTAMKDPELWKNVGVTGLNPNGEMYNENIKDQYEMYKENGATEGELDFDKAIDTTITEKAVEVIGEY</sequence>
<comment type="subcellular location">
    <subcellularLocation>
        <location evidence="1">Periplasm</location>
    </subcellularLocation>
</comment>
<proteinExistence type="inferred from homology"/>
<dbReference type="EMBL" id="JAMQKB010000006">
    <property type="protein sequence ID" value="MDC3424479.1"/>
    <property type="molecule type" value="Genomic_DNA"/>
</dbReference>
<name>A0A9X4AM55_9BACI</name>
<keyword evidence="7" id="KW-1185">Reference proteome</keyword>
<dbReference type="GO" id="GO:0042597">
    <property type="term" value="C:periplasmic space"/>
    <property type="evidence" value="ECO:0007669"/>
    <property type="project" value="UniProtKB-SubCell"/>
</dbReference>
<evidence type="ECO:0000313" key="6">
    <source>
        <dbReference type="EMBL" id="MDC3424479.1"/>
    </source>
</evidence>
<comment type="caution">
    <text evidence="6">The sequence shown here is derived from an EMBL/GenBank/DDBJ whole genome shotgun (WGS) entry which is preliminary data.</text>
</comment>
<dbReference type="AlphaFoldDB" id="A0A9X4AM55"/>
<evidence type="ECO:0000259" key="5">
    <source>
        <dbReference type="Pfam" id="PF09084"/>
    </source>
</evidence>
<gene>
    <name evidence="6" type="ORF">NC797_08145</name>
</gene>
<keyword evidence="3" id="KW-0732">Signal</keyword>
<dbReference type="InterPro" id="IPR015168">
    <property type="entry name" value="SsuA/THI5"/>
</dbReference>
<evidence type="ECO:0000256" key="1">
    <source>
        <dbReference type="ARBA" id="ARBA00004418"/>
    </source>
</evidence>
<evidence type="ECO:0000256" key="3">
    <source>
        <dbReference type="ARBA" id="ARBA00022729"/>
    </source>
</evidence>
<evidence type="ECO:0000313" key="7">
    <source>
        <dbReference type="Proteomes" id="UP001145050"/>
    </source>
</evidence>